<sequence length="157" mass="18329">MQLPLLILGPRGFGKSELFSLFIEKFNDSYINFVPVASDGIIFQQDERGKTISFRTKGKHVSIRGKDNIDWDRKIAVEATFDKEFQMLINEFNFGIMIVGALGLERMSKKDYNEMVRKHGHRLSFKKGINLIQVENPEEYLFDLIQNMIQKPAKWRQ</sequence>
<evidence type="ECO:0000313" key="1">
    <source>
        <dbReference type="EMBL" id="GAG46369.1"/>
    </source>
</evidence>
<name>X0XT19_9ZZZZ</name>
<dbReference type="EMBL" id="BARS01054180">
    <property type="protein sequence ID" value="GAG46369.1"/>
    <property type="molecule type" value="Genomic_DNA"/>
</dbReference>
<gene>
    <name evidence="1" type="ORF">S01H1_80261</name>
</gene>
<dbReference type="AlphaFoldDB" id="X0XT19"/>
<proteinExistence type="predicted"/>
<feature type="non-terminal residue" evidence="1">
    <location>
        <position position="157"/>
    </location>
</feature>
<accession>X0XT19</accession>
<protein>
    <submittedName>
        <fullName evidence="1">Uncharacterized protein</fullName>
    </submittedName>
</protein>
<organism evidence="1">
    <name type="scientific">marine sediment metagenome</name>
    <dbReference type="NCBI Taxonomy" id="412755"/>
    <lineage>
        <taxon>unclassified sequences</taxon>
        <taxon>metagenomes</taxon>
        <taxon>ecological metagenomes</taxon>
    </lineage>
</organism>
<reference evidence="1" key="1">
    <citation type="journal article" date="2014" name="Front. Microbiol.">
        <title>High frequency of phylogenetically diverse reductive dehalogenase-homologous genes in deep subseafloor sedimentary metagenomes.</title>
        <authorList>
            <person name="Kawai M."/>
            <person name="Futagami T."/>
            <person name="Toyoda A."/>
            <person name="Takaki Y."/>
            <person name="Nishi S."/>
            <person name="Hori S."/>
            <person name="Arai W."/>
            <person name="Tsubouchi T."/>
            <person name="Morono Y."/>
            <person name="Uchiyama I."/>
            <person name="Ito T."/>
            <person name="Fujiyama A."/>
            <person name="Inagaki F."/>
            <person name="Takami H."/>
        </authorList>
    </citation>
    <scope>NUCLEOTIDE SEQUENCE</scope>
    <source>
        <strain evidence="1">Expedition CK06-06</strain>
    </source>
</reference>
<comment type="caution">
    <text evidence="1">The sequence shown here is derived from an EMBL/GenBank/DDBJ whole genome shotgun (WGS) entry which is preliminary data.</text>
</comment>